<accession>A0A1G2MT55</accession>
<sequence>MQNDNLKLKMTTKRYWLRGGLNGLLTGLLLGILLLFAPVKCLGECLPLYGFDAFQRNFAVMIGGGTPSKLSLLFLLAFIVGGIFIGWLYGKFRNRNSVENI</sequence>
<evidence type="ECO:0000313" key="3">
    <source>
        <dbReference type="Proteomes" id="UP000177565"/>
    </source>
</evidence>
<dbReference type="Proteomes" id="UP000177565">
    <property type="component" value="Unassembled WGS sequence"/>
</dbReference>
<comment type="caution">
    <text evidence="2">The sequence shown here is derived from an EMBL/GenBank/DDBJ whole genome shotgun (WGS) entry which is preliminary data.</text>
</comment>
<dbReference type="EMBL" id="MHRQ01000012">
    <property type="protein sequence ID" value="OHA27090.1"/>
    <property type="molecule type" value="Genomic_DNA"/>
</dbReference>
<name>A0A1G2MT55_9BACT</name>
<evidence type="ECO:0000256" key="1">
    <source>
        <dbReference type="SAM" id="Phobius"/>
    </source>
</evidence>
<protein>
    <submittedName>
        <fullName evidence="2">Uncharacterized protein</fullName>
    </submittedName>
</protein>
<keyword evidence="1" id="KW-0812">Transmembrane</keyword>
<evidence type="ECO:0000313" key="2">
    <source>
        <dbReference type="EMBL" id="OHA27090.1"/>
    </source>
</evidence>
<reference evidence="2 3" key="1">
    <citation type="journal article" date="2016" name="Nat. Commun.">
        <title>Thousands of microbial genomes shed light on interconnected biogeochemical processes in an aquifer system.</title>
        <authorList>
            <person name="Anantharaman K."/>
            <person name="Brown C.T."/>
            <person name="Hug L.A."/>
            <person name="Sharon I."/>
            <person name="Castelle C.J."/>
            <person name="Probst A.J."/>
            <person name="Thomas B.C."/>
            <person name="Singh A."/>
            <person name="Wilkins M.J."/>
            <person name="Karaoz U."/>
            <person name="Brodie E.L."/>
            <person name="Williams K.H."/>
            <person name="Hubbard S.S."/>
            <person name="Banfield J.F."/>
        </authorList>
    </citation>
    <scope>NUCLEOTIDE SEQUENCE [LARGE SCALE GENOMIC DNA]</scope>
</reference>
<feature type="transmembrane region" description="Helical" evidence="1">
    <location>
        <begin position="70"/>
        <end position="89"/>
    </location>
</feature>
<dbReference type="AlphaFoldDB" id="A0A1G2MT55"/>
<dbReference type="STRING" id="1802312.A3C06_01155"/>
<proteinExistence type="predicted"/>
<gene>
    <name evidence="2" type="ORF">A3C06_01155</name>
</gene>
<keyword evidence="1" id="KW-0472">Membrane</keyword>
<keyword evidence="1" id="KW-1133">Transmembrane helix</keyword>
<organism evidence="2 3">
    <name type="scientific">Candidatus Taylorbacteria bacterium RIFCSPHIGHO2_02_FULL_46_13</name>
    <dbReference type="NCBI Taxonomy" id="1802312"/>
    <lineage>
        <taxon>Bacteria</taxon>
        <taxon>Candidatus Tayloriibacteriota</taxon>
    </lineage>
</organism>